<evidence type="ECO:0000259" key="1">
    <source>
        <dbReference type="Pfam" id="PF13026"/>
    </source>
</evidence>
<proteinExistence type="predicted"/>
<dbReference type="Pfam" id="PF13026">
    <property type="entry name" value="DUF3887"/>
    <property type="match status" value="1"/>
</dbReference>
<comment type="caution">
    <text evidence="2">The sequence shown here is derived from an EMBL/GenBank/DDBJ whole genome shotgun (WGS) entry which is preliminary data.</text>
</comment>
<evidence type="ECO:0000313" key="3">
    <source>
        <dbReference type="Proteomes" id="UP000295136"/>
    </source>
</evidence>
<dbReference type="Gene3D" id="3.10.450.590">
    <property type="match status" value="1"/>
</dbReference>
<feature type="domain" description="DUF3887" evidence="1">
    <location>
        <begin position="96"/>
        <end position="185"/>
    </location>
</feature>
<gene>
    <name evidence="2" type="ORF">E1295_11140</name>
</gene>
<dbReference type="Proteomes" id="UP000295136">
    <property type="component" value="Unassembled WGS sequence"/>
</dbReference>
<evidence type="ECO:0000313" key="2">
    <source>
        <dbReference type="EMBL" id="TDE56305.1"/>
    </source>
</evidence>
<dbReference type="RefSeq" id="WP_132630167.1">
    <property type="nucleotide sequence ID" value="NZ_SMLD01000021.1"/>
</dbReference>
<name>A0A4R5FSM6_9ACTN</name>
<accession>A0A4R5FSM6</accession>
<keyword evidence="3" id="KW-1185">Reference proteome</keyword>
<dbReference type="EMBL" id="SMLD01000021">
    <property type="protein sequence ID" value="TDE56305.1"/>
    <property type="molecule type" value="Genomic_DNA"/>
</dbReference>
<organism evidence="2 3">
    <name type="scientific">Nonomuraea mesophila</name>
    <dbReference type="NCBI Taxonomy" id="2530382"/>
    <lineage>
        <taxon>Bacteria</taxon>
        <taxon>Bacillati</taxon>
        <taxon>Actinomycetota</taxon>
        <taxon>Actinomycetes</taxon>
        <taxon>Streptosporangiales</taxon>
        <taxon>Streptosporangiaceae</taxon>
        <taxon>Nonomuraea</taxon>
    </lineage>
</organism>
<protein>
    <submittedName>
        <fullName evidence="2">DUF3887 domain-containing protein</fullName>
    </submittedName>
</protein>
<sequence>MTTDLAEAAHRLTEHLSTTSTPLDAVAAARELARLVDQAMRAAVAGARTAGHTWQEIGDVLGSSRQAAFQRFSRPLDPRTGTPMTEKIVPDAADRAAALVADLIGNRWEDACRDFDETMVAGLGPARLAEVWAQVIGTVGGYEDMGEPVAHQAGDHTVVNVPLSFEAGDLTARVSYDRDGKVSGFYLTPTGTL</sequence>
<dbReference type="InterPro" id="IPR024981">
    <property type="entry name" value="DUF3887"/>
</dbReference>
<reference evidence="2 3" key="1">
    <citation type="submission" date="2019-03" db="EMBL/GenBank/DDBJ databases">
        <title>Draft genome sequences of novel Actinobacteria.</title>
        <authorList>
            <person name="Sahin N."/>
            <person name="Ay H."/>
            <person name="Saygin H."/>
        </authorList>
    </citation>
    <scope>NUCLEOTIDE SEQUENCE [LARGE SCALE GENOMIC DNA]</scope>
    <source>
        <strain evidence="2 3">6K102</strain>
    </source>
</reference>
<dbReference type="AlphaFoldDB" id="A0A4R5FSM6"/>